<sequence>MDFNKFIADEMSKYKGVCFPVKSGVLPRMFVHSMRCTKMHPNPIDEFCKPEIGPSYRIISEYEEKIRHYFKHPHEELFDGEPVVVEKMHPEDYIIINGHHRWAAAIRMGMKKIPVKIVNLTHEEDIKRMIEKGKNDKRVTFDLDEVILGFTDEDELERPLPFPLNKEYKERIRKGVPALFHFLSEHDYDIWVFTSKFYSMDYLRNLFRKYHVHIDGLVTGTAKKTSINEAGKKDIDKMLADKYKSTLHVDNDMVIQSYSDKSIEFKEFEINKEKGKWSDVVMGIVDGIDHDEHDRLQV</sequence>
<dbReference type="STRING" id="1121131.SAMN02745229_03173"/>
<evidence type="ECO:0000313" key="3">
    <source>
        <dbReference type="Proteomes" id="UP000184278"/>
    </source>
</evidence>
<dbReference type="InterPro" id="IPR004274">
    <property type="entry name" value="FCP1_dom"/>
</dbReference>
<dbReference type="SUPFAM" id="SSF56784">
    <property type="entry name" value="HAD-like"/>
    <property type="match status" value="1"/>
</dbReference>
<name>A0A1M6BK32_BUTFI</name>
<keyword evidence="3" id="KW-1185">Reference proteome</keyword>
<dbReference type="Proteomes" id="UP000184278">
    <property type="component" value="Unassembled WGS sequence"/>
</dbReference>
<dbReference type="SUPFAM" id="SSF110849">
    <property type="entry name" value="ParB/Sulfiredoxin"/>
    <property type="match status" value="1"/>
</dbReference>
<dbReference type="InterPro" id="IPR003115">
    <property type="entry name" value="ParB_N"/>
</dbReference>
<dbReference type="SMART" id="SM00470">
    <property type="entry name" value="ParB"/>
    <property type="match status" value="1"/>
</dbReference>
<dbReference type="AlphaFoldDB" id="A0A1M6BK32"/>
<feature type="domain" description="ParB-like N-terminal" evidence="1">
    <location>
        <begin position="40"/>
        <end position="134"/>
    </location>
</feature>
<dbReference type="InterPro" id="IPR036412">
    <property type="entry name" value="HAD-like_sf"/>
</dbReference>
<evidence type="ECO:0000313" key="2">
    <source>
        <dbReference type="EMBL" id="SHI49017.1"/>
    </source>
</evidence>
<evidence type="ECO:0000259" key="1">
    <source>
        <dbReference type="SMART" id="SM00470"/>
    </source>
</evidence>
<protein>
    <submittedName>
        <fullName evidence="2">ParB-like nuclease domain-containing protein</fullName>
    </submittedName>
</protein>
<dbReference type="GeneID" id="89511761"/>
<dbReference type="OrthoDB" id="5431593at2"/>
<reference evidence="3" key="1">
    <citation type="submission" date="2016-11" db="EMBL/GenBank/DDBJ databases">
        <authorList>
            <person name="Varghese N."/>
            <person name="Submissions S."/>
        </authorList>
    </citation>
    <scope>NUCLEOTIDE SEQUENCE [LARGE SCALE GENOMIC DNA]</scope>
    <source>
        <strain evidence="3">DSM 3071</strain>
    </source>
</reference>
<dbReference type="InterPro" id="IPR036086">
    <property type="entry name" value="ParB/Sulfiredoxin_sf"/>
</dbReference>
<gene>
    <name evidence="2" type="ORF">SAMN02745229_03173</name>
</gene>
<dbReference type="Pfam" id="PF03031">
    <property type="entry name" value="NIF"/>
    <property type="match status" value="1"/>
</dbReference>
<dbReference type="CDD" id="cd16387">
    <property type="entry name" value="ParB_N_Srx"/>
    <property type="match status" value="1"/>
</dbReference>
<dbReference type="EMBL" id="FQXK01000031">
    <property type="protein sequence ID" value="SHI49017.1"/>
    <property type="molecule type" value="Genomic_DNA"/>
</dbReference>
<organism evidence="2 3">
    <name type="scientific">Butyrivibrio fibrisolvens DSM 3071</name>
    <dbReference type="NCBI Taxonomy" id="1121131"/>
    <lineage>
        <taxon>Bacteria</taxon>
        <taxon>Bacillati</taxon>
        <taxon>Bacillota</taxon>
        <taxon>Clostridia</taxon>
        <taxon>Lachnospirales</taxon>
        <taxon>Lachnospiraceae</taxon>
        <taxon>Butyrivibrio</taxon>
    </lineage>
</organism>
<accession>A0A1M6BK32</accession>
<proteinExistence type="predicted"/>
<dbReference type="RefSeq" id="WP_073389191.1">
    <property type="nucleotide sequence ID" value="NZ_FQXK01000031.1"/>
</dbReference>
<dbReference type="Gene3D" id="3.90.1530.10">
    <property type="entry name" value="Conserved hypothetical protein from pyrococcus furiosus pfu- 392566-001, ParB domain"/>
    <property type="match status" value="1"/>
</dbReference>
<dbReference type="Pfam" id="PF02195">
    <property type="entry name" value="ParB_N"/>
    <property type="match status" value="1"/>
</dbReference>